<proteinExistence type="predicted"/>
<evidence type="ECO:0000313" key="2">
    <source>
        <dbReference type="EMBL" id="OSX76410.1"/>
    </source>
</evidence>
<dbReference type="PANTHER" id="PTHR14614">
    <property type="entry name" value="HEPATOCELLULAR CARCINOMA-ASSOCIATED ANTIGEN"/>
    <property type="match status" value="1"/>
</dbReference>
<protein>
    <submittedName>
        <fullName evidence="2">Uncharacterized protein</fullName>
    </submittedName>
</protein>
<dbReference type="InterPro" id="IPR029063">
    <property type="entry name" value="SAM-dependent_MTases_sf"/>
</dbReference>
<dbReference type="EMBL" id="KV918868">
    <property type="protein sequence ID" value="OSX76410.1"/>
    <property type="molecule type" value="Genomic_DNA"/>
</dbReference>
<dbReference type="InterPro" id="IPR019410">
    <property type="entry name" value="Methyltransf_16"/>
</dbReference>
<gene>
    <name evidence="2" type="ORF">BU14_0192s0028</name>
</gene>
<dbReference type="AlphaFoldDB" id="A0A1X6P6Q0"/>
<evidence type="ECO:0000313" key="3">
    <source>
        <dbReference type="Proteomes" id="UP000218209"/>
    </source>
</evidence>
<dbReference type="Gene3D" id="3.40.50.150">
    <property type="entry name" value="Vaccinia Virus protein VP39"/>
    <property type="match status" value="1"/>
</dbReference>
<organism evidence="2 3">
    <name type="scientific">Porphyra umbilicalis</name>
    <name type="common">Purple laver</name>
    <name type="synonym">Red alga</name>
    <dbReference type="NCBI Taxonomy" id="2786"/>
    <lineage>
        <taxon>Eukaryota</taxon>
        <taxon>Rhodophyta</taxon>
        <taxon>Bangiophyceae</taxon>
        <taxon>Bangiales</taxon>
        <taxon>Bangiaceae</taxon>
        <taxon>Porphyra</taxon>
    </lineage>
</organism>
<dbReference type="Pfam" id="PF10294">
    <property type="entry name" value="Methyltransf_16"/>
    <property type="match status" value="1"/>
</dbReference>
<keyword evidence="3" id="KW-1185">Reference proteome</keyword>
<dbReference type="Proteomes" id="UP000218209">
    <property type="component" value="Unassembled WGS sequence"/>
</dbReference>
<feature type="region of interest" description="Disordered" evidence="1">
    <location>
        <begin position="1"/>
        <end position="33"/>
    </location>
</feature>
<reference evidence="2 3" key="1">
    <citation type="submission" date="2017-03" db="EMBL/GenBank/DDBJ databases">
        <title>WGS assembly of Porphyra umbilicalis.</title>
        <authorList>
            <person name="Brawley S.H."/>
            <person name="Blouin N.A."/>
            <person name="Ficko-Blean E."/>
            <person name="Wheeler G.L."/>
            <person name="Lohr M."/>
            <person name="Goodson H.V."/>
            <person name="Jenkins J.W."/>
            <person name="Blaby-Haas C.E."/>
            <person name="Helliwell K.E."/>
            <person name="Chan C."/>
            <person name="Marriage T."/>
            <person name="Bhattacharya D."/>
            <person name="Klein A.S."/>
            <person name="Badis Y."/>
            <person name="Brodie J."/>
            <person name="Cao Y."/>
            <person name="Collen J."/>
            <person name="Dittami S.M."/>
            <person name="Gachon C.M."/>
            <person name="Green B.R."/>
            <person name="Karpowicz S."/>
            <person name="Kim J.W."/>
            <person name="Kudahl U."/>
            <person name="Lin S."/>
            <person name="Michel G."/>
            <person name="Mittag M."/>
            <person name="Olson B.J."/>
            <person name="Pangilinan J."/>
            <person name="Peng Y."/>
            <person name="Qiu H."/>
            <person name="Shu S."/>
            <person name="Singer J.T."/>
            <person name="Smith A.G."/>
            <person name="Sprecher B.N."/>
            <person name="Wagner V."/>
            <person name="Wang W."/>
            <person name="Wang Z.-Y."/>
            <person name="Yan J."/>
            <person name="Yarish C."/>
            <person name="Zoeuner-Riek S."/>
            <person name="Zhuang Y."/>
            <person name="Zou Y."/>
            <person name="Lindquist E.A."/>
            <person name="Grimwood J."/>
            <person name="Barry K."/>
            <person name="Rokhsar D.S."/>
            <person name="Schmutz J."/>
            <person name="Stiller J.W."/>
            <person name="Grossman A.R."/>
            <person name="Prochnik S.E."/>
        </authorList>
    </citation>
    <scope>NUCLEOTIDE SEQUENCE [LARGE SCALE GENOMIC DNA]</scope>
    <source>
        <strain evidence="2">4086291</strain>
    </source>
</reference>
<dbReference type="PANTHER" id="PTHR14614:SF132">
    <property type="entry name" value="PROTEIN-LYSINE METHYLTRANSFERASE C42C1.13"/>
    <property type="match status" value="1"/>
</dbReference>
<evidence type="ECO:0000256" key="1">
    <source>
        <dbReference type="SAM" id="MobiDB-lite"/>
    </source>
</evidence>
<sequence length="381" mass="37135">MPSHAAASSLDHHSSAPHPVQDAPPPPLSAAPDPMDSFADLYAQLLAPSRRTLPAATHGHLPPLAQDGSLAGTVWDAALVLCDYLVSPLGAALLAGRRVAVELGAGTGAVGITVGCCTAADAVAADREGAVGKSSPVAGGRSDGRGGLSVVVLSDLQSALPTLRANVDAAAAAATAAGVALVPVAHAWGTGVDGLRDAAAAAVAAAAAAGSAPPSPPPPRRARCPPPPPVDVVLACDVLYGAQSAVRVDGDVGANHGALLRSLADLAATPPAAAGGPPPLVLLALERRLGAGAFEAAFFAAAATDHGLVGEALVRRRLRDGPAYNPVDVVRLHRGALPPGAVPYVLEMATEVGAGVAQATGVTVGAGGAETEAAEPDAGAG</sequence>
<name>A0A1X6P6Q0_PORUM</name>
<accession>A0A1X6P6Q0</accession>